<protein>
    <submittedName>
        <fullName evidence="2">Uncharacterized protein</fullName>
    </submittedName>
</protein>
<name>A0AAN9VN69_9ORTH</name>
<dbReference type="AlphaFoldDB" id="A0AAN9VN69"/>
<feature type="signal peptide" evidence="1">
    <location>
        <begin position="1"/>
        <end position="25"/>
    </location>
</feature>
<comment type="caution">
    <text evidence="2">The sequence shown here is derived from an EMBL/GenBank/DDBJ whole genome shotgun (WGS) entry which is preliminary data.</text>
</comment>
<evidence type="ECO:0000256" key="1">
    <source>
        <dbReference type="SAM" id="SignalP"/>
    </source>
</evidence>
<evidence type="ECO:0000313" key="3">
    <source>
        <dbReference type="Proteomes" id="UP001378592"/>
    </source>
</evidence>
<organism evidence="2 3">
    <name type="scientific">Gryllus longicercus</name>
    <dbReference type="NCBI Taxonomy" id="2509291"/>
    <lineage>
        <taxon>Eukaryota</taxon>
        <taxon>Metazoa</taxon>
        <taxon>Ecdysozoa</taxon>
        <taxon>Arthropoda</taxon>
        <taxon>Hexapoda</taxon>
        <taxon>Insecta</taxon>
        <taxon>Pterygota</taxon>
        <taxon>Neoptera</taxon>
        <taxon>Polyneoptera</taxon>
        <taxon>Orthoptera</taxon>
        <taxon>Ensifera</taxon>
        <taxon>Gryllidea</taxon>
        <taxon>Grylloidea</taxon>
        <taxon>Gryllidae</taxon>
        <taxon>Gryllinae</taxon>
        <taxon>Gryllus</taxon>
    </lineage>
</organism>
<gene>
    <name evidence="2" type="ORF">R5R35_000610</name>
</gene>
<accession>A0AAN9VN69</accession>
<reference evidence="2 3" key="1">
    <citation type="submission" date="2024-03" db="EMBL/GenBank/DDBJ databases">
        <title>The genome assembly and annotation of the cricket Gryllus longicercus Weissman &amp; Gray.</title>
        <authorList>
            <person name="Szrajer S."/>
            <person name="Gray D."/>
            <person name="Ylla G."/>
        </authorList>
    </citation>
    <scope>NUCLEOTIDE SEQUENCE [LARGE SCALE GENOMIC DNA]</scope>
    <source>
        <strain evidence="2">DAG 2021-001</strain>
        <tissue evidence="2">Whole body minus gut</tissue>
    </source>
</reference>
<keyword evidence="1" id="KW-0732">Signal</keyword>
<keyword evidence="3" id="KW-1185">Reference proteome</keyword>
<dbReference type="Proteomes" id="UP001378592">
    <property type="component" value="Unassembled WGS sequence"/>
</dbReference>
<proteinExistence type="predicted"/>
<feature type="chain" id="PRO_5042847115" evidence="1">
    <location>
        <begin position="26"/>
        <end position="178"/>
    </location>
</feature>
<evidence type="ECO:0000313" key="2">
    <source>
        <dbReference type="EMBL" id="KAK7868204.1"/>
    </source>
</evidence>
<dbReference type="EMBL" id="JAZDUA010000098">
    <property type="protein sequence ID" value="KAK7868204.1"/>
    <property type="molecule type" value="Genomic_DNA"/>
</dbReference>
<sequence>MMNRIATISALVALLLCLLQSPCEAEQLAAPRAAGLLDEEQLATLGARGRLAADDAETPTSFSGLLAAVGLKMAGRERNRRAPGAADMMGMMGGASKQAKDVLEKAKGQMKQMMENAKGMGGKQSKETMQKATKLMQGAMDKATKLMGGKGGKQMAEAMNQATKQMKNMGEKMTKFGG</sequence>